<dbReference type="AlphaFoldDB" id="A0A7G9B6H2"/>
<evidence type="ECO:0000259" key="1">
    <source>
        <dbReference type="PROSITE" id="PS50943"/>
    </source>
</evidence>
<dbReference type="InterPro" id="IPR001387">
    <property type="entry name" value="Cro/C1-type_HTH"/>
</dbReference>
<sequence length="77" mass="8662">MAVCYNKLWKLLIDRGLNKTQLCKEANITTNAMARLGRNEDVRVDVLVKICTVLNCTVDDILEIIPESDLQKRGSQG</sequence>
<dbReference type="PANTHER" id="PTHR37301">
    <property type="entry name" value="DNA-BINDING PROTEIN-RELATED"/>
    <property type="match status" value="1"/>
</dbReference>
<dbReference type="EMBL" id="CP060490">
    <property type="protein sequence ID" value="QNL45153.1"/>
    <property type="molecule type" value="Genomic_DNA"/>
</dbReference>
<dbReference type="Proteomes" id="UP000515960">
    <property type="component" value="Chromosome"/>
</dbReference>
<dbReference type="Gene3D" id="1.10.260.40">
    <property type="entry name" value="lambda repressor-like DNA-binding domains"/>
    <property type="match status" value="1"/>
</dbReference>
<dbReference type="GO" id="GO:0003677">
    <property type="term" value="F:DNA binding"/>
    <property type="evidence" value="ECO:0007669"/>
    <property type="project" value="InterPro"/>
</dbReference>
<organism evidence="2 3">
    <name type="scientific">Oscillibacter hominis</name>
    <dbReference type="NCBI Taxonomy" id="2763056"/>
    <lineage>
        <taxon>Bacteria</taxon>
        <taxon>Bacillati</taxon>
        <taxon>Bacillota</taxon>
        <taxon>Clostridia</taxon>
        <taxon>Eubacteriales</taxon>
        <taxon>Oscillospiraceae</taxon>
        <taxon>Oscillibacter</taxon>
    </lineage>
</organism>
<dbReference type="Pfam" id="PF13443">
    <property type="entry name" value="HTH_26"/>
    <property type="match status" value="1"/>
</dbReference>
<accession>A0A7G9B6H2</accession>
<dbReference type="KEGG" id="ohi:H8790_03755"/>
<evidence type="ECO:0000313" key="2">
    <source>
        <dbReference type="EMBL" id="QNL45153.1"/>
    </source>
</evidence>
<dbReference type="SUPFAM" id="SSF47413">
    <property type="entry name" value="lambda repressor-like DNA-binding domains"/>
    <property type="match status" value="1"/>
</dbReference>
<reference evidence="2 3" key="1">
    <citation type="submission" date="2020-08" db="EMBL/GenBank/DDBJ databases">
        <authorList>
            <person name="Liu C."/>
            <person name="Sun Q."/>
        </authorList>
    </citation>
    <scope>NUCLEOTIDE SEQUENCE [LARGE SCALE GENOMIC DNA]</scope>
    <source>
        <strain evidence="2 3">NSJ-62</strain>
    </source>
</reference>
<proteinExistence type="predicted"/>
<gene>
    <name evidence="2" type="ORF">H8790_03755</name>
</gene>
<dbReference type="InterPro" id="IPR010982">
    <property type="entry name" value="Lambda_DNA-bd_dom_sf"/>
</dbReference>
<evidence type="ECO:0000313" key="3">
    <source>
        <dbReference type="Proteomes" id="UP000515960"/>
    </source>
</evidence>
<dbReference type="PANTHER" id="PTHR37301:SF1">
    <property type="entry name" value="DNA-BINDING PROTEIN"/>
    <property type="match status" value="1"/>
</dbReference>
<name>A0A7G9B6H2_9FIRM</name>
<protein>
    <submittedName>
        <fullName evidence="2">Helix-turn-helix transcriptional regulator</fullName>
    </submittedName>
</protein>
<keyword evidence="3" id="KW-1185">Reference proteome</keyword>
<dbReference type="CDD" id="cd00093">
    <property type="entry name" value="HTH_XRE"/>
    <property type="match status" value="1"/>
</dbReference>
<feature type="domain" description="HTH cro/C1-type" evidence="1">
    <location>
        <begin position="8"/>
        <end position="61"/>
    </location>
</feature>
<dbReference type="PROSITE" id="PS50943">
    <property type="entry name" value="HTH_CROC1"/>
    <property type="match status" value="1"/>
</dbReference>